<feature type="compositionally biased region" description="Polar residues" evidence="6">
    <location>
        <begin position="9"/>
        <end position="22"/>
    </location>
</feature>
<evidence type="ECO:0000256" key="5">
    <source>
        <dbReference type="PROSITE-ProRule" id="PRU00042"/>
    </source>
</evidence>
<dbReference type="Proteomes" id="UP000186303">
    <property type="component" value="Chromosome 1"/>
</dbReference>
<dbReference type="OMA" id="RRCINID"/>
<dbReference type="SUPFAM" id="SSF57667">
    <property type="entry name" value="beta-beta-alpha zinc fingers"/>
    <property type="match status" value="1"/>
</dbReference>
<sequence>MHAHKLANVNRTSESFIPNNSKTRMEIQNDSLDKFQLDQAVQTTPDGSATKPEIACGEKATLNSIRIDEKCSGNFSSVNLGTGIAVTEQTKSTSKAKVKKSNGRKPRRCINIDGKKRYPCPFPGCNKTFSTSGHSSRHSRIHTGEKPYRCTYPNCNAQFSRYDNSVQHYRTHMVSFKGSKKGRGKLKEKLTPEDTDPQPVRPENIKSKMVEEPMKSLKRSTVSMNTSPEADHFMGQGKLAKVEQLDNSVSVQPSSTKGIQQDPSIMPRSNTVPVLSSLAPGSSQQTWLKTAHPMQRSIANIQSLPRAPFSDYGNSMTHGCSVAASEHPTTEVASDNFQSTCVNLRKLPNTGIQKQPSDPSSYALNSSNFSSIPFQSRIPHGSRMSPELLLARESFLSPGQRMPSDANGDSQSTRPTNFQLHKSGSMPSLLSLEMPHSDSSHSLSKYSLSSRSPTLTATSPFKGLSNTSSAKHL</sequence>
<evidence type="ECO:0000313" key="9">
    <source>
        <dbReference type="Proteomes" id="UP000186303"/>
    </source>
</evidence>
<dbReference type="Gene3D" id="3.30.160.60">
    <property type="entry name" value="Classic Zinc Finger"/>
    <property type="match status" value="2"/>
</dbReference>
<feature type="compositionally biased region" description="Polar residues" evidence="6">
    <location>
        <begin position="407"/>
        <end position="428"/>
    </location>
</feature>
<dbReference type="STRING" id="1230383.A0A1M7ZZU7"/>
<dbReference type="GO" id="GO:0005667">
    <property type="term" value="C:transcription regulator complex"/>
    <property type="evidence" value="ECO:0007669"/>
    <property type="project" value="TreeGrafter"/>
</dbReference>
<dbReference type="GO" id="GO:0000981">
    <property type="term" value="F:DNA-binding transcription factor activity, RNA polymerase II-specific"/>
    <property type="evidence" value="ECO:0007669"/>
    <property type="project" value="UniProtKB-ARBA"/>
</dbReference>
<feature type="region of interest" description="Disordered" evidence="6">
    <location>
        <begin position="1"/>
        <end position="22"/>
    </location>
</feature>
<feature type="compositionally biased region" description="Low complexity" evidence="6">
    <location>
        <begin position="440"/>
        <end position="455"/>
    </location>
</feature>
<dbReference type="GO" id="GO:0000785">
    <property type="term" value="C:chromatin"/>
    <property type="evidence" value="ECO:0007669"/>
    <property type="project" value="TreeGrafter"/>
</dbReference>
<proteinExistence type="predicted"/>
<evidence type="ECO:0000256" key="4">
    <source>
        <dbReference type="ARBA" id="ARBA00022833"/>
    </source>
</evidence>
<dbReference type="VEuPathDB" id="FungiDB:MSYG_0042"/>
<feature type="domain" description="C2H2-type" evidence="7">
    <location>
        <begin position="148"/>
        <end position="172"/>
    </location>
</feature>
<dbReference type="OrthoDB" id="654211at2759"/>
<dbReference type="PROSITE" id="PS00028">
    <property type="entry name" value="ZINC_FINGER_C2H2_1"/>
    <property type="match status" value="2"/>
</dbReference>
<dbReference type="EMBL" id="LT671821">
    <property type="protein sequence ID" value="SHO75710.1"/>
    <property type="molecule type" value="Genomic_DNA"/>
</dbReference>
<reference evidence="9" key="1">
    <citation type="journal article" date="2017" name="Nucleic Acids Res.">
        <title>Proteogenomics produces comprehensive and highly accurate protein-coding gene annotation in a complete genome assembly of Malassezia sympodialis.</title>
        <authorList>
            <person name="Zhu Y."/>
            <person name="Engstroem P.G."/>
            <person name="Tellgren-Roth C."/>
            <person name="Baudo C.D."/>
            <person name="Kennell J.C."/>
            <person name="Sun S."/>
            <person name="Billmyre R.B."/>
            <person name="Schroeder M.S."/>
            <person name="Andersson A."/>
            <person name="Holm T."/>
            <person name="Sigurgeirsson B."/>
            <person name="Wu G."/>
            <person name="Sankaranarayanan S.R."/>
            <person name="Siddharthan R."/>
            <person name="Sanyal K."/>
            <person name="Lundeberg J."/>
            <person name="Nystedt B."/>
            <person name="Boekhout T."/>
            <person name="Dawson T.L. Jr."/>
            <person name="Heitman J."/>
            <person name="Scheynius A."/>
            <person name="Lehtioe J."/>
        </authorList>
    </citation>
    <scope>NUCLEOTIDE SEQUENCE [LARGE SCALE GENOMIC DNA]</scope>
    <source>
        <strain evidence="9">ATCC 42132</strain>
    </source>
</reference>
<dbReference type="PANTHER" id="PTHR14003:SF19">
    <property type="entry name" value="YY2 TRANSCRIPTION FACTOR"/>
    <property type="match status" value="1"/>
</dbReference>
<evidence type="ECO:0000256" key="6">
    <source>
        <dbReference type="SAM" id="MobiDB-lite"/>
    </source>
</evidence>
<dbReference type="InterPro" id="IPR013087">
    <property type="entry name" value="Znf_C2H2_type"/>
</dbReference>
<gene>
    <name evidence="8" type="ORF">MSYG_0042</name>
</gene>
<name>A0A1M7ZZU7_MALS4</name>
<feature type="region of interest" description="Disordered" evidence="6">
    <location>
        <begin position="178"/>
        <end position="202"/>
    </location>
</feature>
<dbReference type="GO" id="GO:0031519">
    <property type="term" value="C:PcG protein complex"/>
    <property type="evidence" value="ECO:0007669"/>
    <property type="project" value="TreeGrafter"/>
</dbReference>
<dbReference type="GO" id="GO:0008270">
    <property type="term" value="F:zinc ion binding"/>
    <property type="evidence" value="ECO:0007669"/>
    <property type="project" value="UniProtKB-KW"/>
</dbReference>
<evidence type="ECO:0000256" key="3">
    <source>
        <dbReference type="ARBA" id="ARBA00022771"/>
    </source>
</evidence>
<dbReference type="PROSITE" id="PS50157">
    <property type="entry name" value="ZINC_FINGER_C2H2_2"/>
    <property type="match status" value="2"/>
</dbReference>
<protein>
    <submittedName>
        <fullName evidence="8">Similar to S.cerevisiae protein NRG1 (Transcriptional repressor)</fullName>
    </submittedName>
</protein>
<feature type="domain" description="C2H2-type" evidence="7">
    <location>
        <begin position="118"/>
        <end position="147"/>
    </location>
</feature>
<dbReference type="AlphaFoldDB" id="A0A1M7ZZU7"/>
<feature type="region of interest" description="Disordered" evidence="6">
    <location>
        <begin position="398"/>
        <end position="473"/>
    </location>
</feature>
<dbReference type="GO" id="GO:0000978">
    <property type="term" value="F:RNA polymerase II cis-regulatory region sequence-specific DNA binding"/>
    <property type="evidence" value="ECO:0007669"/>
    <property type="project" value="TreeGrafter"/>
</dbReference>
<evidence type="ECO:0000313" key="8">
    <source>
        <dbReference type="EMBL" id="SHO75710.1"/>
    </source>
</evidence>
<dbReference type="PANTHER" id="PTHR14003">
    <property type="entry name" value="TRANSCRIPTIONAL REPRESSOR PROTEIN YY"/>
    <property type="match status" value="1"/>
</dbReference>
<dbReference type="InterPro" id="IPR036236">
    <property type="entry name" value="Znf_C2H2_sf"/>
</dbReference>
<keyword evidence="1" id="KW-0479">Metal-binding</keyword>
<keyword evidence="3 5" id="KW-0863">Zinc-finger</keyword>
<keyword evidence="2" id="KW-0677">Repeat</keyword>
<keyword evidence="9" id="KW-1185">Reference proteome</keyword>
<keyword evidence="4" id="KW-0862">Zinc</keyword>
<accession>A0A1M7ZZU7</accession>
<feature type="compositionally biased region" description="Polar residues" evidence="6">
    <location>
        <begin position="456"/>
        <end position="473"/>
    </location>
</feature>
<evidence type="ECO:0000259" key="7">
    <source>
        <dbReference type="PROSITE" id="PS50157"/>
    </source>
</evidence>
<evidence type="ECO:0000256" key="1">
    <source>
        <dbReference type="ARBA" id="ARBA00022723"/>
    </source>
</evidence>
<dbReference type="FunFam" id="3.30.160.60:FF:000125">
    <property type="entry name" value="Putative zinc finger protein 143"/>
    <property type="match status" value="1"/>
</dbReference>
<dbReference type="SMART" id="SM00355">
    <property type="entry name" value="ZnF_C2H2"/>
    <property type="match status" value="2"/>
</dbReference>
<evidence type="ECO:0000256" key="2">
    <source>
        <dbReference type="ARBA" id="ARBA00022737"/>
    </source>
</evidence>
<organism evidence="8 9">
    <name type="scientific">Malassezia sympodialis (strain ATCC 42132)</name>
    <name type="common">Atopic eczema-associated yeast</name>
    <dbReference type="NCBI Taxonomy" id="1230383"/>
    <lineage>
        <taxon>Eukaryota</taxon>
        <taxon>Fungi</taxon>
        <taxon>Dikarya</taxon>
        <taxon>Basidiomycota</taxon>
        <taxon>Ustilaginomycotina</taxon>
        <taxon>Malasseziomycetes</taxon>
        <taxon>Malasseziales</taxon>
        <taxon>Malasseziaceae</taxon>
        <taxon>Malassezia</taxon>
    </lineage>
</organism>